<comment type="function">
    <text evidence="12">Part of the ATP-binding cassette (ABC) transport system ZnuABC involved in zinc import. Binds zinc with high affinity and specificity and delivers it to the membrane permease for translocation into the cytoplasm.</text>
</comment>
<proteinExistence type="inferred from homology"/>
<reference evidence="13 14" key="1">
    <citation type="submission" date="2018-09" db="EMBL/GenBank/DDBJ databases">
        <authorList>
            <person name="Zhu H."/>
        </authorList>
    </citation>
    <scope>NUCLEOTIDE SEQUENCE [LARGE SCALE GENOMIC DNA]</scope>
    <source>
        <strain evidence="13 14">K1S02-6</strain>
    </source>
</reference>
<comment type="subcellular location">
    <subcellularLocation>
        <location evidence="1">Periplasm</location>
    </subcellularLocation>
</comment>
<evidence type="ECO:0000256" key="4">
    <source>
        <dbReference type="ARBA" id="ARBA00022448"/>
    </source>
</evidence>
<evidence type="ECO:0000256" key="11">
    <source>
        <dbReference type="ARBA" id="ARBA00023157"/>
    </source>
</evidence>
<evidence type="ECO:0000256" key="3">
    <source>
        <dbReference type="ARBA" id="ARBA00015915"/>
    </source>
</evidence>
<keyword evidence="5" id="KW-0479">Metal-binding</keyword>
<evidence type="ECO:0000256" key="10">
    <source>
        <dbReference type="ARBA" id="ARBA00023065"/>
    </source>
</evidence>
<dbReference type="Proteomes" id="UP000284021">
    <property type="component" value="Unassembled WGS sequence"/>
</dbReference>
<keyword evidence="4" id="KW-0813">Transport</keyword>
<dbReference type="SUPFAM" id="SSF53807">
    <property type="entry name" value="Helical backbone' metal receptor"/>
    <property type="match status" value="1"/>
</dbReference>
<evidence type="ECO:0000313" key="13">
    <source>
        <dbReference type="EMBL" id="RJG12652.1"/>
    </source>
</evidence>
<evidence type="ECO:0000313" key="14">
    <source>
        <dbReference type="Proteomes" id="UP000284021"/>
    </source>
</evidence>
<evidence type="ECO:0000256" key="2">
    <source>
        <dbReference type="ARBA" id="ARBA00011028"/>
    </source>
</evidence>
<evidence type="ECO:0000256" key="8">
    <source>
        <dbReference type="ARBA" id="ARBA00022833"/>
    </source>
</evidence>
<keyword evidence="10" id="KW-0406">Ion transport</keyword>
<dbReference type="InterPro" id="IPR006127">
    <property type="entry name" value="ZnuA-like"/>
</dbReference>
<dbReference type="InterPro" id="IPR050492">
    <property type="entry name" value="Bact_metal-bind_prot9"/>
</dbReference>
<accession>A0A418XJK4</accession>
<keyword evidence="8" id="KW-0862">Zinc</keyword>
<comment type="similarity">
    <text evidence="2">Belongs to the bacterial solute-binding protein 9 family.</text>
</comment>
<keyword evidence="6" id="KW-0732">Signal</keyword>
<name>A0A418XJK4_9PSED</name>
<evidence type="ECO:0000256" key="9">
    <source>
        <dbReference type="ARBA" id="ARBA00022906"/>
    </source>
</evidence>
<dbReference type="PANTHER" id="PTHR42953">
    <property type="entry name" value="HIGH-AFFINITY ZINC UPTAKE SYSTEM PROTEIN ZNUA-RELATED"/>
    <property type="match status" value="1"/>
</dbReference>
<dbReference type="GO" id="GO:0046872">
    <property type="term" value="F:metal ion binding"/>
    <property type="evidence" value="ECO:0007669"/>
    <property type="project" value="UniProtKB-KW"/>
</dbReference>
<evidence type="ECO:0000256" key="5">
    <source>
        <dbReference type="ARBA" id="ARBA00022723"/>
    </source>
</evidence>
<dbReference type="FunFam" id="3.40.50.1980:FF:000028">
    <property type="entry name" value="High-affinity zinc uptake system protein znuA"/>
    <property type="match status" value="1"/>
</dbReference>
<keyword evidence="11" id="KW-1015">Disulfide bond</keyword>
<dbReference type="Pfam" id="PF01297">
    <property type="entry name" value="ZnuA"/>
    <property type="match status" value="1"/>
</dbReference>
<dbReference type="GO" id="GO:0006829">
    <property type="term" value="P:zinc ion transport"/>
    <property type="evidence" value="ECO:0007669"/>
    <property type="project" value="UniProtKB-KW"/>
</dbReference>
<evidence type="ECO:0000256" key="6">
    <source>
        <dbReference type="ARBA" id="ARBA00022729"/>
    </source>
</evidence>
<dbReference type="Gene3D" id="3.40.50.1980">
    <property type="entry name" value="Nitrogenase molybdenum iron protein domain"/>
    <property type="match status" value="2"/>
</dbReference>
<dbReference type="EMBL" id="QYUR01000002">
    <property type="protein sequence ID" value="RJG12652.1"/>
    <property type="molecule type" value="Genomic_DNA"/>
</dbReference>
<dbReference type="PANTHER" id="PTHR42953:SF3">
    <property type="entry name" value="HIGH-AFFINITY ZINC UPTAKE SYSTEM PROTEIN ZNUA"/>
    <property type="match status" value="1"/>
</dbReference>
<evidence type="ECO:0000256" key="7">
    <source>
        <dbReference type="ARBA" id="ARBA00022764"/>
    </source>
</evidence>
<keyword evidence="9" id="KW-0864">Zinc transport</keyword>
<dbReference type="InterPro" id="IPR035520">
    <property type="entry name" value="ZnuA"/>
</dbReference>
<keyword evidence="7" id="KW-0574">Periplasm</keyword>
<dbReference type="CDD" id="cd01019">
    <property type="entry name" value="ZnuA"/>
    <property type="match status" value="1"/>
</dbReference>
<evidence type="ECO:0000256" key="12">
    <source>
        <dbReference type="ARBA" id="ARBA00045516"/>
    </source>
</evidence>
<evidence type="ECO:0000256" key="1">
    <source>
        <dbReference type="ARBA" id="ARBA00004418"/>
    </source>
</evidence>
<comment type="caution">
    <text evidence="13">The sequence shown here is derived from an EMBL/GenBank/DDBJ whole genome shotgun (WGS) entry which is preliminary data.</text>
</comment>
<dbReference type="OrthoDB" id="7346865at2"/>
<organism evidence="13 14">
    <name type="scientific">Pseudomonas cavernicola</name>
    <dbReference type="NCBI Taxonomy" id="2320866"/>
    <lineage>
        <taxon>Bacteria</taxon>
        <taxon>Pseudomonadati</taxon>
        <taxon>Pseudomonadota</taxon>
        <taxon>Gammaproteobacteria</taxon>
        <taxon>Pseudomonadales</taxon>
        <taxon>Pseudomonadaceae</taxon>
        <taxon>Pseudomonas</taxon>
    </lineage>
</organism>
<sequence length="338" mass="36279">MGVIVGAGSQGSQDHGRRRLLKETLFYNSFAAECAPVSRLLALLFFVLCAASAQAQVHLLTSIKPLQLIAAAVQEGVGTPEVLLPPGASPHHYALRPSDVRRVREAELLYWIGPDMEDFLPRVLQGRSLPSVAVQGLPGLSLRYFGEGQAEAADAADEHDHAHRPGTLDAHLWLSPANARVIAARMAADLAVADPANATRYQANLKAFDERLTAQDQRLKARLAGIAGKPYFVFHEAYDYFEAAYGLQHAGVFSVASEVQPGAQHVAAMRARLQQVGATCVFSEPPLRPRLAETLTAGLPVRLAELDALGGSLPVNARGYEQLLDNLGNGLADCLESL</sequence>
<protein>
    <recommendedName>
        <fullName evidence="3">High-affinity zinc uptake system protein ZnuA</fullName>
    </recommendedName>
</protein>
<dbReference type="AlphaFoldDB" id="A0A418XJK4"/>
<keyword evidence="14" id="KW-1185">Reference proteome</keyword>
<dbReference type="FunFam" id="3.40.50.1980:FF:000006">
    <property type="entry name" value="Zinc ABC transporter substrate-binding protein ZnuA"/>
    <property type="match status" value="1"/>
</dbReference>
<gene>
    <name evidence="13" type="ORF">D3879_05050</name>
</gene>
<dbReference type="GO" id="GO:0042597">
    <property type="term" value="C:periplasmic space"/>
    <property type="evidence" value="ECO:0007669"/>
    <property type="project" value="UniProtKB-SubCell"/>
</dbReference>